<reference evidence="1 2" key="1">
    <citation type="submission" date="2016-10" db="EMBL/GenBank/DDBJ databases">
        <authorList>
            <person name="de Groot N.N."/>
        </authorList>
    </citation>
    <scope>NUCLEOTIDE SEQUENCE [LARGE SCALE GENOMIC DNA]</scope>
    <source>
        <strain>GEY</strain>
        <strain evidence="2">DSM 9560</strain>
    </source>
</reference>
<organism evidence="1 2">
    <name type="scientific">Thermoflexibacter ruber</name>
    <dbReference type="NCBI Taxonomy" id="1003"/>
    <lineage>
        <taxon>Bacteria</taxon>
        <taxon>Pseudomonadati</taxon>
        <taxon>Bacteroidota</taxon>
        <taxon>Cytophagia</taxon>
        <taxon>Cytophagales</taxon>
        <taxon>Thermoflexibacteraceae</taxon>
        <taxon>Thermoflexibacter</taxon>
    </lineage>
</organism>
<dbReference type="RefSeq" id="WP_317039476.1">
    <property type="nucleotide sequence ID" value="NZ_FONY01000031.1"/>
</dbReference>
<dbReference type="Gene3D" id="3.90.1570.10">
    <property type="entry name" value="tt1808, chain A"/>
    <property type="match status" value="1"/>
</dbReference>
<proteinExistence type="predicted"/>
<gene>
    <name evidence="1" type="ORF">SAMN04488541_103127</name>
</gene>
<name>A0A1I2ID68_9BACT</name>
<sequence length="56" mass="6782">MDYIKDISRLDLNGTYTYADYLRWQFEEKVELIKGKIFKMSPAPNLKHQRAKWAIF</sequence>
<evidence type="ECO:0000313" key="1">
    <source>
        <dbReference type="EMBL" id="SFF40245.1"/>
    </source>
</evidence>
<evidence type="ECO:0008006" key="3">
    <source>
        <dbReference type="Google" id="ProtNLM"/>
    </source>
</evidence>
<dbReference type="InterPro" id="IPR012296">
    <property type="entry name" value="Nuclease_put_TT1808"/>
</dbReference>
<evidence type="ECO:0000313" key="2">
    <source>
        <dbReference type="Proteomes" id="UP000199513"/>
    </source>
</evidence>
<dbReference type="STRING" id="1003.SAMN04488541_103127"/>
<protein>
    <recommendedName>
        <fullName evidence="3">Restriction endonuclease</fullName>
    </recommendedName>
</protein>
<accession>A0A1I2ID68</accession>
<dbReference type="AlphaFoldDB" id="A0A1I2ID68"/>
<dbReference type="EMBL" id="FONY01000031">
    <property type="protein sequence ID" value="SFF40245.1"/>
    <property type="molecule type" value="Genomic_DNA"/>
</dbReference>
<keyword evidence="2" id="KW-1185">Reference proteome</keyword>
<dbReference type="Proteomes" id="UP000199513">
    <property type="component" value="Unassembled WGS sequence"/>
</dbReference>